<feature type="transmembrane region" description="Helical" evidence="3">
    <location>
        <begin position="635"/>
        <end position="654"/>
    </location>
</feature>
<keyword evidence="3" id="KW-1133">Transmembrane helix</keyword>
<dbReference type="AlphaFoldDB" id="A0A2P6NMX4"/>
<feature type="transmembrane region" description="Helical" evidence="3">
    <location>
        <begin position="389"/>
        <end position="411"/>
    </location>
</feature>
<feature type="transmembrane region" description="Helical" evidence="3">
    <location>
        <begin position="557"/>
        <end position="577"/>
    </location>
</feature>
<feature type="transmembrane region" description="Helical" evidence="3">
    <location>
        <begin position="597"/>
        <end position="615"/>
    </location>
</feature>
<organism evidence="5 6">
    <name type="scientific">Planoprotostelium fungivorum</name>
    <dbReference type="NCBI Taxonomy" id="1890364"/>
    <lineage>
        <taxon>Eukaryota</taxon>
        <taxon>Amoebozoa</taxon>
        <taxon>Evosea</taxon>
        <taxon>Variosea</taxon>
        <taxon>Cavosteliida</taxon>
        <taxon>Cavosteliaceae</taxon>
        <taxon>Planoprotostelium</taxon>
    </lineage>
</organism>
<evidence type="ECO:0000259" key="4">
    <source>
        <dbReference type="Pfam" id="PF07974"/>
    </source>
</evidence>
<dbReference type="InterPro" id="IPR013111">
    <property type="entry name" value="EGF_extracell"/>
</dbReference>
<protein>
    <recommendedName>
        <fullName evidence="4">Epidermal growth factor-like domain-containing protein</fullName>
    </recommendedName>
</protein>
<evidence type="ECO:0000256" key="2">
    <source>
        <dbReference type="SAM" id="MobiDB-lite"/>
    </source>
</evidence>
<feature type="transmembrane region" description="Helical" evidence="3">
    <location>
        <begin position="464"/>
        <end position="489"/>
    </location>
</feature>
<gene>
    <name evidence="5" type="ORF">PROFUN_06927</name>
</gene>
<evidence type="ECO:0000256" key="1">
    <source>
        <dbReference type="ARBA" id="ARBA00023157"/>
    </source>
</evidence>
<evidence type="ECO:0000313" key="5">
    <source>
        <dbReference type="EMBL" id="PRP85325.1"/>
    </source>
</evidence>
<reference evidence="5 6" key="1">
    <citation type="journal article" date="2018" name="Genome Biol. Evol.">
        <title>Multiple Roots of Fruiting Body Formation in Amoebozoa.</title>
        <authorList>
            <person name="Hillmann F."/>
            <person name="Forbes G."/>
            <person name="Novohradska S."/>
            <person name="Ferling I."/>
            <person name="Riege K."/>
            <person name="Groth M."/>
            <person name="Westermann M."/>
            <person name="Marz M."/>
            <person name="Spaller T."/>
            <person name="Winckler T."/>
            <person name="Schaap P."/>
            <person name="Glockner G."/>
        </authorList>
    </citation>
    <scope>NUCLEOTIDE SEQUENCE [LARGE SCALE GENOMIC DNA]</scope>
    <source>
        <strain evidence="5 6">Jena</strain>
    </source>
</reference>
<feature type="compositionally biased region" description="Basic and acidic residues" evidence="2">
    <location>
        <begin position="678"/>
        <end position="690"/>
    </location>
</feature>
<feature type="compositionally biased region" description="Polar residues" evidence="2">
    <location>
        <begin position="694"/>
        <end position="703"/>
    </location>
</feature>
<dbReference type="EMBL" id="MDYQ01000047">
    <property type="protein sequence ID" value="PRP85325.1"/>
    <property type="molecule type" value="Genomic_DNA"/>
</dbReference>
<proteinExistence type="predicted"/>
<sequence>MPELCGMDEKKNGGECRIPSSSHRRDGEMSHYHTLHPYLVLVRSSSPNTLPQEGGEKWDFMMAFIPVRISNGYHIEERLRWFGLIFTDISPRWTSWLSVGTRLVLITEWVEAIMSTPPVTLVVGGNYFLNNFWPASGVRQNQMPREDDQRLGLHALEPGALLLGGLVESMRYSFEIRLPEDARKLLLQITDFVQIILTAALKWGQKCGITTSAPLHGITTGNSTILDFIIQHHTNVLFVDPGYISFLTPRSISPSRTPGLSGMFGVPKSTEQPDSPSLLLPKAGFGYLLVVAALSLLEFVSAQTTSIEAPNSTTVGPPARFCSDSPAGACNGRGICTNIGTCYCWRGWIATTNMTTGESSCITSEYLVGQCENSCIPDFLDQGYGGPILAMRIIFSICFALQWFLVSYRLLLEKFGHSRNSNGLAPTAITRLILGLVQFFGWSLDWHGLYRIGSIKYGLIVDYVQLPNLILLFSIMLAYWIDFYQAVIIKMKKEEMLRKINSNYESRVTFDDILLQISKMRRVKVVVIIINILCYAIFIAFMGTIFHTTEPKPTNTYLAMVTWYAVVSLLLGVGYTFAGHKLVGMMPPQLSARIRRLTRKMILVAAALTILNLFGMGANVKPVPGTTLYLSKTGVTTALGLIVRMLAIDIYLPFANIKRWLWGMSFGTSSTDKTGPSSREDKHSQAKDFDIELTTAQPSSSAV</sequence>
<keyword evidence="3" id="KW-0472">Membrane</keyword>
<feature type="region of interest" description="Disordered" evidence="2">
    <location>
        <begin position="1"/>
        <end position="28"/>
    </location>
</feature>
<evidence type="ECO:0000313" key="6">
    <source>
        <dbReference type="Proteomes" id="UP000241769"/>
    </source>
</evidence>
<dbReference type="InParanoid" id="A0A2P6NMX4"/>
<keyword evidence="1" id="KW-1015">Disulfide bond</keyword>
<feature type="transmembrane region" description="Helical" evidence="3">
    <location>
        <begin position="423"/>
        <end position="444"/>
    </location>
</feature>
<evidence type="ECO:0000256" key="3">
    <source>
        <dbReference type="SAM" id="Phobius"/>
    </source>
</evidence>
<keyword evidence="6" id="KW-1185">Reference proteome</keyword>
<dbReference type="Proteomes" id="UP000241769">
    <property type="component" value="Unassembled WGS sequence"/>
</dbReference>
<keyword evidence="3" id="KW-0812">Transmembrane</keyword>
<accession>A0A2P6NMX4</accession>
<comment type="caution">
    <text evidence="5">The sequence shown here is derived from an EMBL/GenBank/DDBJ whole genome shotgun (WGS) entry which is preliminary data.</text>
</comment>
<feature type="region of interest" description="Disordered" evidence="2">
    <location>
        <begin position="669"/>
        <end position="703"/>
    </location>
</feature>
<name>A0A2P6NMX4_9EUKA</name>
<feature type="domain" description="Epidermal growth factor-like" evidence="4">
    <location>
        <begin position="322"/>
        <end position="348"/>
    </location>
</feature>
<dbReference type="Pfam" id="PF07974">
    <property type="entry name" value="EGF_2"/>
    <property type="match status" value="1"/>
</dbReference>
<feature type="transmembrane region" description="Helical" evidence="3">
    <location>
        <begin position="525"/>
        <end position="545"/>
    </location>
</feature>